<dbReference type="AlphaFoldDB" id="A0AAF0CI03"/>
<protein>
    <submittedName>
        <fullName evidence="1">PIG-L family deacetylase</fullName>
    </submittedName>
</protein>
<keyword evidence="2" id="KW-1185">Reference proteome</keyword>
<evidence type="ECO:0000313" key="2">
    <source>
        <dbReference type="Proteomes" id="UP001218638"/>
    </source>
</evidence>
<dbReference type="InterPro" id="IPR024078">
    <property type="entry name" value="LmbE-like_dom_sf"/>
</dbReference>
<dbReference type="Pfam" id="PF02585">
    <property type="entry name" value="PIG-L"/>
    <property type="match status" value="1"/>
</dbReference>
<dbReference type="InterPro" id="IPR003737">
    <property type="entry name" value="GlcNAc_PI_deacetylase-related"/>
</dbReference>
<dbReference type="Gene3D" id="3.40.50.10320">
    <property type="entry name" value="LmbE-like"/>
    <property type="match status" value="1"/>
</dbReference>
<dbReference type="EMBL" id="CP119075">
    <property type="protein sequence ID" value="WED64847.1"/>
    <property type="molecule type" value="Genomic_DNA"/>
</dbReference>
<accession>A0AAF0CI03</accession>
<name>A0AAF0CI03_9BACT</name>
<gene>
    <name evidence="1" type="ORF">PXH66_21080</name>
</gene>
<dbReference type="KEGG" id="slom:PXH66_21080"/>
<organism evidence="1 2">
    <name type="scientific">Synoicihabitans lomoniglobus</name>
    <dbReference type="NCBI Taxonomy" id="2909285"/>
    <lineage>
        <taxon>Bacteria</taxon>
        <taxon>Pseudomonadati</taxon>
        <taxon>Verrucomicrobiota</taxon>
        <taxon>Opitutia</taxon>
        <taxon>Opitutales</taxon>
        <taxon>Opitutaceae</taxon>
        <taxon>Synoicihabitans</taxon>
    </lineage>
</organism>
<dbReference type="SUPFAM" id="SSF102588">
    <property type="entry name" value="LmbE-like"/>
    <property type="match status" value="1"/>
</dbReference>
<reference evidence="1" key="1">
    <citation type="submission" date="2023-03" db="EMBL/GenBank/DDBJ databases">
        <title>Lomoglobus Profundus gen. nov., sp. nov., a novel member of the phylum Verrucomicrobia, isolated from deep-marine sediment of South China Sea.</title>
        <authorList>
            <person name="Ahmad T."/>
            <person name="Ishaq S.E."/>
            <person name="Wang F."/>
        </authorList>
    </citation>
    <scope>NUCLEOTIDE SEQUENCE</scope>
    <source>
        <strain evidence="1">LMO-M01</strain>
    </source>
</reference>
<proteinExistence type="predicted"/>
<dbReference type="Proteomes" id="UP001218638">
    <property type="component" value="Chromosome"/>
</dbReference>
<evidence type="ECO:0000313" key="1">
    <source>
        <dbReference type="EMBL" id="WED64847.1"/>
    </source>
</evidence>
<dbReference type="RefSeq" id="WP_330931888.1">
    <property type="nucleotide sequence ID" value="NZ_CP119075.1"/>
</dbReference>
<sequence>MIFSRDGADVWVPGGGAANAALQRVTHLCIGAHQDDVEIMAHSAICACLDDSANLAFGGVVVTDGAGSSRRGPYADKTDDEMKVIRAEEQREAARRGRYAIQIQLAHPSAAVKDAAAPAVVADLAAVLAGCSPREVLLHNPADKHDTHVAVLLRSLTALRQLPVSERPTRVLGVEVWRGLDWMLDSDKVALDTSARPELRAQLLEVFDSQIFGGKRYDLATEGRRAANATFHDSHASDEVSGINWAMDLTPVVHSDTVDLADYTLAYIDRLRADVAARIARLR</sequence>